<organism evidence="8">
    <name type="scientific">marine metagenome</name>
    <dbReference type="NCBI Taxonomy" id="408172"/>
    <lineage>
        <taxon>unclassified sequences</taxon>
        <taxon>metagenomes</taxon>
        <taxon>ecological metagenomes</taxon>
    </lineage>
</organism>
<keyword evidence="1" id="KW-0732">Signal</keyword>
<dbReference type="SUPFAM" id="SSF53822">
    <property type="entry name" value="Periplasmic binding protein-like I"/>
    <property type="match status" value="1"/>
</dbReference>
<keyword evidence="7" id="KW-0449">Lipoprotein</keyword>
<name>A0A381ZQ43_9ZZZZ</name>
<dbReference type="GO" id="GO:0009252">
    <property type="term" value="P:peptidoglycan biosynthetic process"/>
    <property type="evidence" value="ECO:0007669"/>
    <property type="project" value="UniProtKB-KW"/>
</dbReference>
<evidence type="ECO:0000256" key="1">
    <source>
        <dbReference type="ARBA" id="ARBA00022729"/>
    </source>
</evidence>
<reference evidence="8" key="1">
    <citation type="submission" date="2018-05" db="EMBL/GenBank/DDBJ databases">
        <authorList>
            <person name="Lanie J.A."/>
            <person name="Ng W.-L."/>
            <person name="Kazmierczak K.M."/>
            <person name="Andrzejewski T.M."/>
            <person name="Davidsen T.M."/>
            <person name="Wayne K.J."/>
            <person name="Tettelin H."/>
            <person name="Glass J.I."/>
            <person name="Rusch D."/>
            <person name="Podicherti R."/>
            <person name="Tsui H.-C.T."/>
            <person name="Winkler M.E."/>
        </authorList>
    </citation>
    <scope>NUCLEOTIDE SEQUENCE</scope>
</reference>
<dbReference type="GO" id="GO:0031241">
    <property type="term" value="C:periplasmic side of cell outer membrane"/>
    <property type="evidence" value="ECO:0007669"/>
    <property type="project" value="TreeGrafter"/>
</dbReference>
<gene>
    <name evidence="8" type="ORF">METZ01_LOCUS144210</name>
</gene>
<keyword evidence="3" id="KW-0573">Peptidoglycan synthesis</keyword>
<dbReference type="Gene3D" id="1.25.40.650">
    <property type="match status" value="1"/>
</dbReference>
<evidence type="ECO:0000313" key="8">
    <source>
        <dbReference type="EMBL" id="SVA91356.1"/>
    </source>
</evidence>
<keyword evidence="5" id="KW-0564">Palmitate</keyword>
<evidence type="ECO:0000256" key="6">
    <source>
        <dbReference type="ARBA" id="ARBA00023237"/>
    </source>
</evidence>
<keyword evidence="2" id="KW-0133">Cell shape</keyword>
<evidence type="ECO:0000256" key="3">
    <source>
        <dbReference type="ARBA" id="ARBA00022984"/>
    </source>
</evidence>
<dbReference type="Gene3D" id="1.25.40.10">
    <property type="entry name" value="Tetratricopeptide repeat domain"/>
    <property type="match status" value="1"/>
</dbReference>
<dbReference type="InterPro" id="IPR011990">
    <property type="entry name" value="TPR-like_helical_dom_sf"/>
</dbReference>
<dbReference type="Pfam" id="PF04348">
    <property type="entry name" value="LppC"/>
    <property type="match status" value="1"/>
</dbReference>
<accession>A0A381ZQ43</accession>
<evidence type="ECO:0008006" key="9">
    <source>
        <dbReference type="Google" id="ProtNLM"/>
    </source>
</evidence>
<protein>
    <recommendedName>
        <fullName evidence="9">Leucine-binding protein domain-containing protein</fullName>
    </recommendedName>
</protein>
<evidence type="ECO:0000256" key="5">
    <source>
        <dbReference type="ARBA" id="ARBA00023139"/>
    </source>
</evidence>
<dbReference type="CDD" id="cd06339">
    <property type="entry name" value="PBP1_YraM_LppC_lipoprotein-like"/>
    <property type="match status" value="1"/>
</dbReference>
<keyword evidence="6" id="KW-0998">Cell outer membrane</keyword>
<dbReference type="PANTHER" id="PTHR38038:SF1">
    <property type="entry name" value="PENICILLIN-BINDING PROTEIN ACTIVATOR LPOA"/>
    <property type="match status" value="1"/>
</dbReference>
<evidence type="ECO:0000256" key="2">
    <source>
        <dbReference type="ARBA" id="ARBA00022960"/>
    </source>
</evidence>
<evidence type="ECO:0000256" key="7">
    <source>
        <dbReference type="ARBA" id="ARBA00023288"/>
    </source>
</evidence>
<dbReference type="AlphaFoldDB" id="A0A381ZQ43"/>
<keyword evidence="4" id="KW-0472">Membrane</keyword>
<dbReference type="InterPro" id="IPR028082">
    <property type="entry name" value="Peripla_BP_I"/>
</dbReference>
<sequence>MFQAGFDDRHKLFLLAASVIIATSGCAGSGNSSSGTPLPGTSEPGQAIVLEQQTSTVLTTPDSDQTGWDLLWQSQTLSGAQAQSSLLASAERFLDHGHSEIAASVLQLVQQHALNHSQVFDLYLLQSRVALQSGHPHTALAVLDRHKNQTMKPAQQAEGLFFETVAYLQLEEFARALEPARQLETLVIRHDLDSVYPMFLHHLKSMPTAELGHLARDTTTPTMAGWAELALLIVEHGWNTYGLARALGRWQRVHVDHPANRYIPARLMANQTPAGPAPRQLALLLPLSSVYADAAKAVRDGFLSMRQIDTNPTAPEVRIYDFGDRTELVRAYYQRAIDDGAEMVIGPLGKNAIAALSELDTLPVPTLVLGTAEGLPADQALGFSLSPEDEAFAVVRRAYRAGFRRAAILYPDSVWGRRMIQAATRHWKKMGGTIVAQGPYFESASDHSRVLKRLLDIDHSLARGNALQDTIGRETRIRFIPRRRQDLDVLLMFAGPAQARLLKPQIDYLQAHDLPVYSSSRIFSGRPDPVANLDLQGVIFGDIPWLLVNTGRYANSNTFALQREPYRQTPLDRLFALGIDAYSLVHMINRLRGNLDQSHHGATGVIRIDESGRVLRAISWAAFEDGKVTLLPRAAISGDD</sequence>
<dbReference type="PANTHER" id="PTHR38038">
    <property type="entry name" value="PENICILLIN-BINDING PROTEIN ACTIVATOR LPOA"/>
    <property type="match status" value="1"/>
</dbReference>
<proteinExistence type="predicted"/>
<dbReference type="GO" id="GO:0030234">
    <property type="term" value="F:enzyme regulator activity"/>
    <property type="evidence" value="ECO:0007669"/>
    <property type="project" value="TreeGrafter"/>
</dbReference>
<dbReference type="InterPro" id="IPR007443">
    <property type="entry name" value="LpoA"/>
</dbReference>
<evidence type="ECO:0000256" key="4">
    <source>
        <dbReference type="ARBA" id="ARBA00023136"/>
    </source>
</evidence>
<dbReference type="GO" id="GO:0008360">
    <property type="term" value="P:regulation of cell shape"/>
    <property type="evidence" value="ECO:0007669"/>
    <property type="project" value="UniProtKB-KW"/>
</dbReference>
<dbReference type="EMBL" id="UINC01022208">
    <property type="protein sequence ID" value="SVA91356.1"/>
    <property type="molecule type" value="Genomic_DNA"/>
</dbReference>
<dbReference type="Gene3D" id="3.40.50.2300">
    <property type="match status" value="2"/>
</dbReference>